<dbReference type="AlphaFoldDB" id="A0AAN9LSY4"/>
<organism evidence="1 2">
    <name type="scientific">Canavalia gladiata</name>
    <name type="common">Sword bean</name>
    <name type="synonym">Dolichos gladiatus</name>
    <dbReference type="NCBI Taxonomy" id="3824"/>
    <lineage>
        <taxon>Eukaryota</taxon>
        <taxon>Viridiplantae</taxon>
        <taxon>Streptophyta</taxon>
        <taxon>Embryophyta</taxon>
        <taxon>Tracheophyta</taxon>
        <taxon>Spermatophyta</taxon>
        <taxon>Magnoliopsida</taxon>
        <taxon>eudicotyledons</taxon>
        <taxon>Gunneridae</taxon>
        <taxon>Pentapetalae</taxon>
        <taxon>rosids</taxon>
        <taxon>fabids</taxon>
        <taxon>Fabales</taxon>
        <taxon>Fabaceae</taxon>
        <taxon>Papilionoideae</taxon>
        <taxon>50 kb inversion clade</taxon>
        <taxon>NPAAA clade</taxon>
        <taxon>indigoferoid/millettioid clade</taxon>
        <taxon>Phaseoleae</taxon>
        <taxon>Canavalia</taxon>
    </lineage>
</organism>
<evidence type="ECO:0000313" key="2">
    <source>
        <dbReference type="Proteomes" id="UP001367508"/>
    </source>
</evidence>
<proteinExistence type="predicted"/>
<sequence>MLWCHSAKHFKWGVGNAFTIEVSLGLWSEEAFILPINCLAQPLALVPYDLIHISFDGVVHHEFNATIPCGKFINVFFPNLGAIHLLSLDWVATRNRDDETEWGLSSRDALRQDESST</sequence>
<accession>A0AAN9LSY4</accession>
<keyword evidence="2" id="KW-1185">Reference proteome</keyword>
<evidence type="ECO:0000313" key="1">
    <source>
        <dbReference type="EMBL" id="KAK7339628.1"/>
    </source>
</evidence>
<gene>
    <name evidence="1" type="ORF">VNO77_20306</name>
</gene>
<dbReference type="Proteomes" id="UP001367508">
    <property type="component" value="Unassembled WGS sequence"/>
</dbReference>
<protein>
    <submittedName>
        <fullName evidence="1">Uncharacterized protein</fullName>
    </submittedName>
</protein>
<reference evidence="1 2" key="1">
    <citation type="submission" date="2024-01" db="EMBL/GenBank/DDBJ databases">
        <title>The genomes of 5 underutilized Papilionoideae crops provide insights into root nodulation and disease resistanc.</title>
        <authorList>
            <person name="Jiang F."/>
        </authorList>
    </citation>
    <scope>NUCLEOTIDE SEQUENCE [LARGE SCALE GENOMIC DNA]</scope>
    <source>
        <strain evidence="1">LVBAO_FW01</strain>
        <tissue evidence="1">Leaves</tissue>
    </source>
</reference>
<comment type="caution">
    <text evidence="1">The sequence shown here is derived from an EMBL/GenBank/DDBJ whole genome shotgun (WGS) entry which is preliminary data.</text>
</comment>
<name>A0AAN9LSY4_CANGL</name>
<dbReference type="EMBL" id="JAYMYQ010000004">
    <property type="protein sequence ID" value="KAK7339628.1"/>
    <property type="molecule type" value="Genomic_DNA"/>
</dbReference>